<dbReference type="EMBL" id="KN838775">
    <property type="protein sequence ID" value="KIJ94881.1"/>
    <property type="molecule type" value="Genomic_DNA"/>
</dbReference>
<evidence type="ECO:0000313" key="2">
    <source>
        <dbReference type="Proteomes" id="UP000054477"/>
    </source>
</evidence>
<keyword evidence="2" id="KW-1185">Reference proteome</keyword>
<organism evidence="1 2">
    <name type="scientific">Laccaria amethystina LaAM-08-1</name>
    <dbReference type="NCBI Taxonomy" id="1095629"/>
    <lineage>
        <taxon>Eukaryota</taxon>
        <taxon>Fungi</taxon>
        <taxon>Dikarya</taxon>
        <taxon>Basidiomycota</taxon>
        <taxon>Agaricomycotina</taxon>
        <taxon>Agaricomycetes</taxon>
        <taxon>Agaricomycetidae</taxon>
        <taxon>Agaricales</taxon>
        <taxon>Agaricineae</taxon>
        <taxon>Hydnangiaceae</taxon>
        <taxon>Laccaria</taxon>
    </lineage>
</organism>
<dbReference type="AlphaFoldDB" id="A0A0C9XAX4"/>
<reference evidence="2" key="2">
    <citation type="submission" date="2015-01" db="EMBL/GenBank/DDBJ databases">
        <title>Evolutionary Origins and Diversification of the Mycorrhizal Mutualists.</title>
        <authorList>
            <consortium name="DOE Joint Genome Institute"/>
            <consortium name="Mycorrhizal Genomics Consortium"/>
            <person name="Kohler A."/>
            <person name="Kuo A."/>
            <person name="Nagy L.G."/>
            <person name="Floudas D."/>
            <person name="Copeland A."/>
            <person name="Barry K.W."/>
            <person name="Cichocki N."/>
            <person name="Veneault-Fourrey C."/>
            <person name="LaButti K."/>
            <person name="Lindquist E.A."/>
            <person name="Lipzen A."/>
            <person name="Lundell T."/>
            <person name="Morin E."/>
            <person name="Murat C."/>
            <person name="Riley R."/>
            <person name="Ohm R."/>
            <person name="Sun H."/>
            <person name="Tunlid A."/>
            <person name="Henrissat B."/>
            <person name="Grigoriev I.V."/>
            <person name="Hibbett D.S."/>
            <person name="Martin F."/>
        </authorList>
    </citation>
    <scope>NUCLEOTIDE SEQUENCE [LARGE SCALE GENOMIC DNA]</scope>
    <source>
        <strain evidence="2">LaAM-08-1</strain>
    </source>
</reference>
<sequence length="509" mass="57360">MVLARQPSDISASSSKFAQRPALLGSVNKTQLQSLSPEQVASILSFVSESILSSPSLSYTHHYSMVSVVLATIHSLPVEILLAICKLLGLHHFPTTLDPQDEQLQRFFLQIRDVCRLFDDLISPFLFDHITLRFDTEALRFKPPVWQLACGRARLCGWVKHLHIISSPASLFSPERVRKLDPDEKTLLKQELEWYFTSAIAAMKGLISFKWTLAQDLSAPEHFQAAITRALVDLPSLTDLHLGFSRAPNPSTLDLRWTVPSRPNLTMISASIRHLTKLHFRLHPHLYPDVWVELLSLHVQLTDISVDSFSGTLLQYLGSYTGLKSLSLEDSRPTSLIPQTVARGLFDALGNHKDTLSVLLLPHFGGLPLPWWTLQANAATLVNFTHLRHLSLSVIIRNLSQAESDVTRELASLSKIKSLEYYSINECEFASMGRQETVSNVLACLDLTDFGQTPSRISVHKTFFNRYFRLETFRDEAGGKKKRYILCNSSWELHSTEISGDILSLPYSF</sequence>
<dbReference type="OrthoDB" id="3541472at2759"/>
<evidence type="ECO:0008006" key="3">
    <source>
        <dbReference type="Google" id="ProtNLM"/>
    </source>
</evidence>
<dbReference type="Proteomes" id="UP000054477">
    <property type="component" value="Unassembled WGS sequence"/>
</dbReference>
<dbReference type="Gene3D" id="3.80.10.10">
    <property type="entry name" value="Ribonuclease Inhibitor"/>
    <property type="match status" value="1"/>
</dbReference>
<evidence type="ECO:0000313" key="1">
    <source>
        <dbReference type="EMBL" id="KIJ94881.1"/>
    </source>
</evidence>
<gene>
    <name evidence="1" type="ORF">K443DRAFT_11758</name>
</gene>
<accession>A0A0C9XAX4</accession>
<name>A0A0C9XAX4_9AGAR</name>
<dbReference type="InterPro" id="IPR032675">
    <property type="entry name" value="LRR_dom_sf"/>
</dbReference>
<proteinExistence type="predicted"/>
<dbReference type="SUPFAM" id="SSF52047">
    <property type="entry name" value="RNI-like"/>
    <property type="match status" value="1"/>
</dbReference>
<protein>
    <recommendedName>
        <fullName evidence="3">F-box domain-containing protein</fullName>
    </recommendedName>
</protein>
<reference evidence="1 2" key="1">
    <citation type="submission" date="2014-04" db="EMBL/GenBank/DDBJ databases">
        <authorList>
            <consortium name="DOE Joint Genome Institute"/>
            <person name="Kuo A."/>
            <person name="Kohler A."/>
            <person name="Nagy L.G."/>
            <person name="Floudas D."/>
            <person name="Copeland A."/>
            <person name="Barry K.W."/>
            <person name="Cichocki N."/>
            <person name="Veneault-Fourrey C."/>
            <person name="LaButti K."/>
            <person name="Lindquist E.A."/>
            <person name="Lipzen A."/>
            <person name="Lundell T."/>
            <person name="Morin E."/>
            <person name="Murat C."/>
            <person name="Sun H."/>
            <person name="Tunlid A."/>
            <person name="Henrissat B."/>
            <person name="Grigoriev I.V."/>
            <person name="Hibbett D.S."/>
            <person name="Martin F."/>
            <person name="Nordberg H.P."/>
            <person name="Cantor M.N."/>
            <person name="Hua S.X."/>
        </authorList>
    </citation>
    <scope>NUCLEOTIDE SEQUENCE [LARGE SCALE GENOMIC DNA]</scope>
    <source>
        <strain evidence="1 2">LaAM-08-1</strain>
    </source>
</reference>
<dbReference type="HOGENOM" id="CLU_535343_0_0_1"/>